<dbReference type="InterPro" id="IPR051257">
    <property type="entry name" value="Diverse_CBS-Domain"/>
</dbReference>
<dbReference type="SMART" id="SM00116">
    <property type="entry name" value="CBS"/>
    <property type="match status" value="2"/>
</dbReference>
<name>A0A6H1WT87_9BACT</name>
<dbReference type="Gene3D" id="3.10.580.10">
    <property type="entry name" value="CBS-domain"/>
    <property type="match status" value="1"/>
</dbReference>
<evidence type="ECO:0000256" key="2">
    <source>
        <dbReference type="PROSITE-ProRule" id="PRU00703"/>
    </source>
</evidence>
<accession>A0A6H1WT87</accession>
<proteinExistence type="predicted"/>
<protein>
    <submittedName>
        <fullName evidence="4">CBS domain-containing protein</fullName>
    </submittedName>
</protein>
<dbReference type="RefSeq" id="WP_168719714.1">
    <property type="nucleotide sequence ID" value="NZ_CP042909.1"/>
</dbReference>
<gene>
    <name evidence="4" type="ORF">FVE67_05880</name>
</gene>
<sequence>MKVKHWMIKEVIRISPEDTLGEALRLMREYSIRHLPVTEKDRLVGFLTESTLRQYVRPEDLSRRVREIMIVRPITVSPEATIEEAARLIYRHKIGGLPVVEGERLVGILTITDLLEAFIEFMGLLRASSRIDVIPRDPEGLEGVLDLIRAHGGKVISIGMEMEPTGEKIYHIRLEKMPLEALASALEVAGHRVVSLVE</sequence>
<feature type="domain" description="CBS" evidence="3">
    <location>
        <begin position="69"/>
        <end position="128"/>
    </location>
</feature>
<keyword evidence="1 2" id="KW-0129">CBS domain</keyword>
<dbReference type="PANTHER" id="PTHR43080">
    <property type="entry name" value="CBS DOMAIN-CONTAINING PROTEIN CBSX3, MITOCHONDRIAL"/>
    <property type="match status" value="1"/>
</dbReference>
<dbReference type="PROSITE" id="PS51371">
    <property type="entry name" value="CBS"/>
    <property type="match status" value="2"/>
</dbReference>
<dbReference type="AlphaFoldDB" id="A0A6H1WT87"/>
<keyword evidence="5" id="KW-1185">Reference proteome</keyword>
<reference evidence="4 5" key="1">
    <citation type="submission" date="2019-08" db="EMBL/GenBank/DDBJ databases">
        <title>Complete genome sequence of Thermosulfurimonas marina SU872T, an anaerobic thermophilic chemolithoautotrophic bacterium isolated from a shallow marine hydrothermal vent.</title>
        <authorList>
            <person name="Allioux M."/>
            <person name="Jebbar M."/>
            <person name="Slobodkina G."/>
            <person name="Slobodkin A."/>
            <person name="Moalic Y."/>
            <person name="Frolova A."/>
            <person name="Shao Z."/>
            <person name="Alain K."/>
        </authorList>
    </citation>
    <scope>NUCLEOTIDE SEQUENCE [LARGE SCALE GENOMIC DNA]</scope>
    <source>
        <strain evidence="4 5">SU872</strain>
    </source>
</reference>
<dbReference type="KEGG" id="tmai:FVE67_05880"/>
<dbReference type="Proteomes" id="UP000501253">
    <property type="component" value="Chromosome"/>
</dbReference>
<dbReference type="Pfam" id="PF00571">
    <property type="entry name" value="CBS"/>
    <property type="match status" value="2"/>
</dbReference>
<evidence type="ECO:0000256" key="1">
    <source>
        <dbReference type="ARBA" id="ARBA00023122"/>
    </source>
</evidence>
<evidence type="ECO:0000313" key="4">
    <source>
        <dbReference type="EMBL" id="QJA06364.1"/>
    </source>
</evidence>
<dbReference type="EMBL" id="CP042909">
    <property type="protein sequence ID" value="QJA06364.1"/>
    <property type="molecule type" value="Genomic_DNA"/>
</dbReference>
<dbReference type="CDD" id="cd04584">
    <property type="entry name" value="CBS_pair_AcuB_like"/>
    <property type="match status" value="1"/>
</dbReference>
<dbReference type="InterPro" id="IPR000644">
    <property type="entry name" value="CBS_dom"/>
</dbReference>
<organism evidence="4 5">
    <name type="scientific">Thermosulfurimonas marina</name>
    <dbReference type="NCBI Taxonomy" id="2047767"/>
    <lineage>
        <taxon>Bacteria</taxon>
        <taxon>Pseudomonadati</taxon>
        <taxon>Thermodesulfobacteriota</taxon>
        <taxon>Thermodesulfobacteria</taxon>
        <taxon>Thermodesulfobacteriales</taxon>
        <taxon>Thermodesulfobacteriaceae</taxon>
        <taxon>Thermosulfurimonas</taxon>
    </lineage>
</organism>
<evidence type="ECO:0000259" key="3">
    <source>
        <dbReference type="PROSITE" id="PS51371"/>
    </source>
</evidence>
<feature type="domain" description="CBS" evidence="3">
    <location>
        <begin position="7"/>
        <end position="63"/>
    </location>
</feature>
<evidence type="ECO:0000313" key="5">
    <source>
        <dbReference type="Proteomes" id="UP000501253"/>
    </source>
</evidence>
<dbReference type="SUPFAM" id="SSF54631">
    <property type="entry name" value="CBS-domain pair"/>
    <property type="match status" value="1"/>
</dbReference>
<dbReference type="PANTHER" id="PTHR43080:SF2">
    <property type="entry name" value="CBS DOMAIN-CONTAINING PROTEIN"/>
    <property type="match status" value="1"/>
</dbReference>
<dbReference type="InterPro" id="IPR046342">
    <property type="entry name" value="CBS_dom_sf"/>
</dbReference>